<reference evidence="3" key="1">
    <citation type="submission" date="2019-07" db="EMBL/GenBank/DDBJ databases">
        <title>De Novo Assembly of kiwifruit Actinidia rufa.</title>
        <authorList>
            <person name="Sugita-Konishi S."/>
            <person name="Sato K."/>
            <person name="Mori E."/>
            <person name="Abe Y."/>
            <person name="Kisaki G."/>
            <person name="Hamano K."/>
            <person name="Suezawa K."/>
            <person name="Otani M."/>
            <person name="Fukuda T."/>
            <person name="Manabe T."/>
            <person name="Gomi K."/>
            <person name="Tabuchi M."/>
            <person name="Akimitsu K."/>
            <person name="Kataoka I."/>
        </authorList>
    </citation>
    <scope>NUCLEOTIDE SEQUENCE [LARGE SCALE GENOMIC DNA]</scope>
    <source>
        <strain evidence="3">cv. Fuchu</strain>
    </source>
</reference>
<comment type="caution">
    <text evidence="2">The sequence shown here is derived from an EMBL/GenBank/DDBJ whole genome shotgun (WGS) entry which is preliminary data.</text>
</comment>
<accession>A0A7J0DNT3</accession>
<feature type="compositionally biased region" description="Low complexity" evidence="1">
    <location>
        <begin position="47"/>
        <end position="61"/>
    </location>
</feature>
<keyword evidence="3" id="KW-1185">Reference proteome</keyword>
<evidence type="ECO:0000313" key="2">
    <source>
        <dbReference type="EMBL" id="GFS38887.1"/>
    </source>
</evidence>
<feature type="compositionally biased region" description="Polar residues" evidence="1">
    <location>
        <begin position="37"/>
        <end position="46"/>
    </location>
</feature>
<name>A0A7J0DNT3_9ERIC</name>
<evidence type="ECO:0000313" key="3">
    <source>
        <dbReference type="Proteomes" id="UP000585474"/>
    </source>
</evidence>
<dbReference type="EMBL" id="BJWL01000319">
    <property type="protein sequence ID" value="GFS38887.1"/>
    <property type="molecule type" value="Genomic_DNA"/>
</dbReference>
<organism evidence="2 3">
    <name type="scientific">Actinidia rufa</name>
    <dbReference type="NCBI Taxonomy" id="165716"/>
    <lineage>
        <taxon>Eukaryota</taxon>
        <taxon>Viridiplantae</taxon>
        <taxon>Streptophyta</taxon>
        <taxon>Embryophyta</taxon>
        <taxon>Tracheophyta</taxon>
        <taxon>Spermatophyta</taxon>
        <taxon>Magnoliopsida</taxon>
        <taxon>eudicotyledons</taxon>
        <taxon>Gunneridae</taxon>
        <taxon>Pentapetalae</taxon>
        <taxon>asterids</taxon>
        <taxon>Ericales</taxon>
        <taxon>Actinidiaceae</taxon>
        <taxon>Actinidia</taxon>
    </lineage>
</organism>
<evidence type="ECO:0000256" key="1">
    <source>
        <dbReference type="SAM" id="MobiDB-lite"/>
    </source>
</evidence>
<dbReference type="Proteomes" id="UP000585474">
    <property type="component" value="Unassembled WGS sequence"/>
</dbReference>
<gene>
    <name evidence="2" type="ORF">Acr_00g0059980</name>
</gene>
<sequence>MMWDKIPTDQGVYLAILELVAHGLPKGYSSPNPPDQGKTSPWNFAKSSPLSSPEPPSECSSARQEPGYCLLLAFGRGRILGISTRSLQNPIYTWKLSFARSSLPRHRQLWDALHMSIFPIKSPTSPEISPYNESIITPMVAGKSPRGFFLKSLLNYGDTLP</sequence>
<feature type="region of interest" description="Disordered" evidence="1">
    <location>
        <begin position="27"/>
        <end position="62"/>
    </location>
</feature>
<protein>
    <submittedName>
        <fullName evidence="2">Uncharacterized protein</fullName>
    </submittedName>
</protein>
<dbReference type="AlphaFoldDB" id="A0A7J0DNT3"/>
<proteinExistence type="predicted"/>